<gene>
    <name evidence="1" type="ORF">PACLA_8A016232</name>
</gene>
<comment type="caution">
    <text evidence="1">The sequence shown here is derived from an EMBL/GenBank/DDBJ whole genome shotgun (WGS) entry which is preliminary data.</text>
</comment>
<keyword evidence="2" id="KW-1185">Reference proteome</keyword>
<dbReference type="OrthoDB" id="6155691at2759"/>
<dbReference type="Proteomes" id="UP001152795">
    <property type="component" value="Unassembled WGS sequence"/>
</dbReference>
<organism evidence="1 2">
    <name type="scientific">Paramuricea clavata</name>
    <name type="common">Red gorgonian</name>
    <name type="synonym">Violescent sea-whip</name>
    <dbReference type="NCBI Taxonomy" id="317549"/>
    <lineage>
        <taxon>Eukaryota</taxon>
        <taxon>Metazoa</taxon>
        <taxon>Cnidaria</taxon>
        <taxon>Anthozoa</taxon>
        <taxon>Octocorallia</taxon>
        <taxon>Malacalcyonacea</taxon>
        <taxon>Plexauridae</taxon>
        <taxon>Paramuricea</taxon>
    </lineage>
</organism>
<proteinExistence type="predicted"/>
<dbReference type="EMBL" id="CACRXK020013085">
    <property type="protein sequence ID" value="CAB4024531.1"/>
    <property type="molecule type" value="Genomic_DNA"/>
</dbReference>
<reference evidence="1" key="1">
    <citation type="submission" date="2020-04" db="EMBL/GenBank/DDBJ databases">
        <authorList>
            <person name="Alioto T."/>
            <person name="Alioto T."/>
            <person name="Gomez Garrido J."/>
        </authorList>
    </citation>
    <scope>NUCLEOTIDE SEQUENCE</scope>
    <source>
        <strain evidence="1">A484AB</strain>
    </source>
</reference>
<sequence>MIEFEWSSLLREMSERCPFLRDVLVTTAKCANKNRNHVPPICLCYAILLQQRNRDLNLVQRINTVLLSEGKAKKQSFTQLIERCQKVGFSLSHQSKVNLLDHIATHNNDHVVNEVKQGKKLQGTGDNWDYKIRVHNMRKTEQNRDLHYFASNIIVERVPCEGSSKFAPQRDILTVPNSMFLLDNTETRKLREDFKVIVGRILVDRITSLSFMKLIIPAHIESKYPNEMAQKSTIIPLSMQFKEEKKYDDVVDILSTYENTLEDIYSKAELIEIPKGTKPAAASNVSLSGVASRPDQPGVHAKKT</sequence>
<accession>A0A7D9J8P7</accession>
<evidence type="ECO:0000313" key="2">
    <source>
        <dbReference type="Proteomes" id="UP001152795"/>
    </source>
</evidence>
<evidence type="ECO:0000313" key="1">
    <source>
        <dbReference type="EMBL" id="CAB4024531.1"/>
    </source>
</evidence>
<protein>
    <submittedName>
        <fullName evidence="1">Uncharacterized protein</fullName>
    </submittedName>
</protein>
<dbReference type="AlphaFoldDB" id="A0A7D9J8P7"/>
<name>A0A7D9J8P7_PARCT</name>